<dbReference type="Pfam" id="PF14427">
    <property type="entry name" value="Pput2613-deam"/>
    <property type="match status" value="1"/>
</dbReference>
<sequence>MTVHDRGGRILHDYDIRSGAQTPAEQGMRRGGGTLSHTENRAARMAGGVSSYGTKLVKSGEFFLEKPAPLGGYVVIDRTRPPCASCMGAMRRGAQNAGSTFVYIWQNAGRPAWWSTSG</sequence>
<dbReference type="Proteomes" id="UP000326907">
    <property type="component" value="Unassembled WGS sequence"/>
</dbReference>
<gene>
    <name evidence="2" type="ORF">F5983_25430</name>
</gene>
<dbReference type="AlphaFoldDB" id="A0A5N5ELB8"/>
<comment type="caution">
    <text evidence="2">The sequence shown here is derived from an EMBL/GenBank/DDBJ whole genome shotgun (WGS) entry which is preliminary data.</text>
</comment>
<proteinExistence type="predicted"/>
<feature type="region of interest" description="Disordered" evidence="1">
    <location>
        <begin position="16"/>
        <end position="36"/>
    </location>
</feature>
<accession>A0A5N5ELB8</accession>
<evidence type="ECO:0008006" key="4">
    <source>
        <dbReference type="Google" id="ProtNLM"/>
    </source>
</evidence>
<name>A0A5N5ELB8_9ACTN</name>
<dbReference type="EMBL" id="VYUA01000027">
    <property type="protein sequence ID" value="KAB2589700.1"/>
    <property type="molecule type" value="Genomic_DNA"/>
</dbReference>
<evidence type="ECO:0000256" key="1">
    <source>
        <dbReference type="SAM" id="MobiDB-lite"/>
    </source>
</evidence>
<evidence type="ECO:0000313" key="3">
    <source>
        <dbReference type="Proteomes" id="UP000326907"/>
    </source>
</evidence>
<evidence type="ECO:0000313" key="2">
    <source>
        <dbReference type="EMBL" id="KAB2589700.1"/>
    </source>
</evidence>
<organism evidence="2 3">
    <name type="scientific">Streptomyces arboris</name>
    <dbReference type="NCBI Taxonomy" id="2600619"/>
    <lineage>
        <taxon>Bacteria</taxon>
        <taxon>Bacillati</taxon>
        <taxon>Actinomycetota</taxon>
        <taxon>Actinomycetes</taxon>
        <taxon>Kitasatosporales</taxon>
        <taxon>Streptomycetaceae</taxon>
        <taxon>Streptomyces</taxon>
    </lineage>
</organism>
<reference evidence="2 3" key="1">
    <citation type="submission" date="2019-09" db="EMBL/GenBank/DDBJ databases">
        <authorList>
            <person name="Liu P."/>
        </authorList>
    </citation>
    <scope>NUCLEOTIDE SEQUENCE [LARGE SCALE GENOMIC DNA]</scope>
    <source>
        <strain evidence="2 3">TRM68085</strain>
    </source>
</reference>
<protein>
    <recommendedName>
        <fullName evidence="4">CMP/dCMP-type deaminase domain-containing protein</fullName>
    </recommendedName>
</protein>
<dbReference type="InterPro" id="IPR027472">
    <property type="entry name" value="Pput2613-NH3ase"/>
</dbReference>
<keyword evidence="3" id="KW-1185">Reference proteome</keyword>